<evidence type="ECO:0000313" key="3">
    <source>
        <dbReference type="Proteomes" id="UP000324101"/>
    </source>
</evidence>
<keyword evidence="1" id="KW-0472">Membrane</keyword>
<feature type="transmembrane region" description="Helical" evidence="1">
    <location>
        <begin position="64"/>
        <end position="85"/>
    </location>
</feature>
<dbReference type="Proteomes" id="UP000324101">
    <property type="component" value="Chromosome"/>
</dbReference>
<feature type="transmembrane region" description="Helical" evidence="1">
    <location>
        <begin position="129"/>
        <end position="147"/>
    </location>
</feature>
<evidence type="ECO:0000256" key="1">
    <source>
        <dbReference type="SAM" id="Phobius"/>
    </source>
</evidence>
<keyword evidence="1" id="KW-1133">Transmembrane helix</keyword>
<evidence type="ECO:0000313" key="2">
    <source>
        <dbReference type="EMBL" id="QES58233.1"/>
    </source>
</evidence>
<dbReference type="AlphaFoldDB" id="A0A5P2DTN2"/>
<name>A0A5P2DTN2_STRVZ</name>
<accession>A0A5P2DTN2</accession>
<sequence length="205" mass="22145">MRTDLEIHWEIPPTSAGPLGRLERFMGPGKSRSESAVEVLGAGGCALLLAAGVWSSGIHRDWNGLQWAVVVLIGLDLLGGILTNATNSAKRWYHRQDPGARRARLLFVGAHVLHLAAMGLLVLGGDRAWTLGNTALLLGAAVAVEFTPVHLKRPVAMAGYSAAVVVNLFWLPVPTALAWFAPLFFLKLLVCHLVPEAPLERRRDV</sequence>
<dbReference type="OrthoDB" id="1550909at2"/>
<dbReference type="RefSeq" id="WP_150261146.1">
    <property type="nucleotide sequence ID" value="NZ_CP029189.1"/>
</dbReference>
<feature type="transmembrane region" description="Helical" evidence="1">
    <location>
        <begin position="105"/>
        <end position="123"/>
    </location>
</feature>
<proteinExistence type="predicted"/>
<feature type="transmembrane region" description="Helical" evidence="1">
    <location>
        <begin position="36"/>
        <end position="58"/>
    </location>
</feature>
<organism evidence="2 3">
    <name type="scientific">Streptomyces venezuelae</name>
    <dbReference type="NCBI Taxonomy" id="54571"/>
    <lineage>
        <taxon>Bacteria</taxon>
        <taxon>Bacillati</taxon>
        <taxon>Actinomycetota</taxon>
        <taxon>Actinomycetes</taxon>
        <taxon>Kitasatosporales</taxon>
        <taxon>Streptomycetaceae</taxon>
        <taxon>Streptomyces</taxon>
    </lineage>
</organism>
<reference evidence="2 3" key="1">
    <citation type="submission" date="2018-05" db="EMBL/GenBank/DDBJ databases">
        <title>Streptomyces venezuelae.</title>
        <authorList>
            <person name="Kim W."/>
            <person name="Lee N."/>
            <person name="Cho B.-K."/>
        </authorList>
    </citation>
    <scope>NUCLEOTIDE SEQUENCE [LARGE SCALE GENOMIC DNA]</scope>
    <source>
        <strain evidence="2 3">ATCC 21018</strain>
    </source>
</reference>
<protein>
    <submittedName>
        <fullName evidence="2">Uncharacterized protein</fullName>
    </submittedName>
</protein>
<dbReference type="EMBL" id="CP029189">
    <property type="protein sequence ID" value="QES58233.1"/>
    <property type="molecule type" value="Genomic_DNA"/>
</dbReference>
<keyword evidence="1" id="KW-0812">Transmembrane</keyword>
<gene>
    <name evidence="2" type="ORF">DEJ51_32225</name>
</gene>